<accession>A0ABS8YYJ6</accession>
<evidence type="ECO:0000259" key="2">
    <source>
        <dbReference type="Pfam" id="PF14358"/>
    </source>
</evidence>
<comment type="caution">
    <text evidence="3">The sequence shown here is derived from an EMBL/GenBank/DDBJ whole genome shotgun (WGS) entry which is preliminary data.</text>
</comment>
<sequence length="169" mass="17061">MSLRAWATPLIIGSFLIMAVSGVAMFFHVEIGAMKGVHEWAGLVMAAAGVAHVVLNWRAFTLYFKRPIANAIMAAGAVVLGLSAAISVEGAGGNPVVAVMGAMGNARLEQLAALTGEEPGALAARLQAGGYAVTGPDETVGALAEGDRGKQGAILSAIFSTQQGAVATQ</sequence>
<dbReference type="EMBL" id="JAJUOS010000006">
    <property type="protein sequence ID" value="MCE5973653.1"/>
    <property type="molecule type" value="Genomic_DNA"/>
</dbReference>
<proteinExistence type="predicted"/>
<reference evidence="3 4" key="1">
    <citation type="submission" date="2021-12" db="EMBL/GenBank/DDBJ databases">
        <title>Sinirhodobacter sp. WL0062 is a bacterium isolated from seawater.</title>
        <authorList>
            <person name="Wang L."/>
            <person name="He W."/>
            <person name="Zhang D.-F."/>
        </authorList>
    </citation>
    <scope>NUCLEOTIDE SEQUENCE [LARGE SCALE GENOMIC DNA]</scope>
    <source>
        <strain evidence="3 4">WL0062</strain>
    </source>
</reference>
<keyword evidence="1" id="KW-1133">Transmembrane helix</keyword>
<protein>
    <submittedName>
        <fullName evidence="3">DUF4405 domain-containing protein</fullName>
    </submittedName>
</protein>
<feature type="domain" description="Flavinylation-associated cytochrome" evidence="2">
    <location>
        <begin position="6"/>
        <end position="57"/>
    </location>
</feature>
<name>A0ABS8YYJ6_9RHOB</name>
<gene>
    <name evidence="3" type="ORF">LZA78_09195</name>
</gene>
<keyword evidence="1" id="KW-0812">Transmembrane</keyword>
<feature type="transmembrane region" description="Helical" evidence="1">
    <location>
        <begin position="40"/>
        <end position="57"/>
    </location>
</feature>
<feature type="transmembrane region" description="Helical" evidence="1">
    <location>
        <begin position="69"/>
        <end position="88"/>
    </location>
</feature>
<organism evidence="3 4">
    <name type="scientific">Rhodobacter flavimaris</name>
    <dbReference type="NCBI Taxonomy" id="2907145"/>
    <lineage>
        <taxon>Bacteria</taxon>
        <taxon>Pseudomonadati</taxon>
        <taxon>Pseudomonadota</taxon>
        <taxon>Alphaproteobacteria</taxon>
        <taxon>Rhodobacterales</taxon>
        <taxon>Rhodobacter group</taxon>
        <taxon>Rhodobacter</taxon>
    </lineage>
</organism>
<evidence type="ECO:0000256" key="1">
    <source>
        <dbReference type="SAM" id="Phobius"/>
    </source>
</evidence>
<dbReference type="RefSeq" id="WP_233676641.1">
    <property type="nucleotide sequence ID" value="NZ_JAJUOS010000006.1"/>
</dbReference>
<evidence type="ECO:0000313" key="4">
    <source>
        <dbReference type="Proteomes" id="UP001521181"/>
    </source>
</evidence>
<feature type="transmembrane region" description="Helical" evidence="1">
    <location>
        <begin position="7"/>
        <end position="28"/>
    </location>
</feature>
<keyword evidence="4" id="KW-1185">Reference proteome</keyword>
<keyword evidence="1" id="KW-0472">Membrane</keyword>
<dbReference type="Pfam" id="PF14358">
    <property type="entry name" value="DUF4405"/>
    <property type="match status" value="1"/>
</dbReference>
<evidence type="ECO:0000313" key="3">
    <source>
        <dbReference type="EMBL" id="MCE5973653.1"/>
    </source>
</evidence>
<dbReference type="Proteomes" id="UP001521181">
    <property type="component" value="Unassembled WGS sequence"/>
</dbReference>
<dbReference type="InterPro" id="IPR025517">
    <property type="entry name" value="DUF4405"/>
</dbReference>